<proteinExistence type="predicted"/>
<evidence type="ECO:0000313" key="2">
    <source>
        <dbReference type="Proteomes" id="UP000076131"/>
    </source>
</evidence>
<dbReference type="AlphaFoldDB" id="A0A154QHM1"/>
<evidence type="ECO:0000313" key="1">
    <source>
        <dbReference type="EMBL" id="KZC23731.1"/>
    </source>
</evidence>
<dbReference type="eggNOG" id="COG3189">
    <property type="taxonomic scope" value="Bacteria"/>
</dbReference>
<dbReference type="Proteomes" id="UP000076131">
    <property type="component" value="Unassembled WGS sequence"/>
</dbReference>
<dbReference type="Pfam" id="PF22752">
    <property type="entry name" value="DUF488-N3i"/>
    <property type="match status" value="1"/>
</dbReference>
<keyword evidence="2" id="KW-1185">Reference proteome</keyword>
<dbReference type="RefSeq" id="WP_008438779.1">
    <property type="nucleotide sequence ID" value="NZ_LVJS01000041.1"/>
</dbReference>
<organism evidence="1 2">
    <name type="scientific">Rhodanobacter thiooxydans</name>
    <dbReference type="NCBI Taxonomy" id="416169"/>
    <lineage>
        <taxon>Bacteria</taxon>
        <taxon>Pseudomonadati</taxon>
        <taxon>Pseudomonadota</taxon>
        <taxon>Gammaproteobacteria</taxon>
        <taxon>Lysobacterales</taxon>
        <taxon>Rhodanobacteraceae</taxon>
        <taxon>Rhodanobacter</taxon>
    </lineage>
</organism>
<dbReference type="PANTHER" id="PTHR36849">
    <property type="entry name" value="CYTOPLASMIC PROTEIN-RELATED"/>
    <property type="match status" value="1"/>
</dbReference>
<dbReference type="STRING" id="416169.RHOFW104T7_12545"/>
<name>A0A154QHM1_9GAMM</name>
<evidence type="ECO:0008006" key="3">
    <source>
        <dbReference type="Google" id="ProtNLM"/>
    </source>
</evidence>
<dbReference type="EMBL" id="LVJS01000041">
    <property type="protein sequence ID" value="KZC23731.1"/>
    <property type="molecule type" value="Genomic_DNA"/>
</dbReference>
<accession>A0A154QHM1</accession>
<dbReference type="PANTHER" id="PTHR36849:SF1">
    <property type="entry name" value="CYTOPLASMIC PROTEIN"/>
    <property type="match status" value="1"/>
</dbReference>
<gene>
    <name evidence="1" type="ORF">RHOFW104T7_12545</name>
</gene>
<dbReference type="InterPro" id="IPR052552">
    <property type="entry name" value="YeaO-like"/>
</dbReference>
<comment type="caution">
    <text evidence="1">The sequence shown here is derived from an EMBL/GenBank/DDBJ whole genome shotgun (WGS) entry which is preliminary data.</text>
</comment>
<reference evidence="1 2" key="1">
    <citation type="journal article" date="2016" name="MBio">
        <title>Lateral Gene Transfer in a Heavy Metal-Contaminated-Groundwater Microbial Community.</title>
        <authorList>
            <person name="Hemme C.L."/>
            <person name="Green S.J."/>
            <person name="Rishishwar L."/>
            <person name="Prakash O."/>
            <person name="Pettenato A."/>
            <person name="Chakraborty R."/>
            <person name="Deutschbauer A.M."/>
            <person name="Van Nostrand J.D."/>
            <person name="Wu L."/>
            <person name="He Z."/>
            <person name="Jordan I.K."/>
            <person name="Hazen T.C."/>
            <person name="Arkin A.P."/>
            <person name="Kostka J.E."/>
            <person name="Zhou J."/>
        </authorList>
    </citation>
    <scope>NUCLEOTIDE SEQUENCE [LARGE SCALE GENOMIC DNA]</scope>
    <source>
        <strain evidence="1 2">FW104-T7</strain>
    </source>
</reference>
<sequence length="122" mass="14417">MNIAVKRAYEPSAKSDGYRVLVERLWPRGMKKEEVPLNQWAKELAPSTALRKWFGHDPVRWDGFRHRYAAELDDLAEYWQPLAERSARHKVTLIYSAHDEEHNGALVLRDYLENWLHTHGPR</sequence>
<protein>
    <recommendedName>
        <fullName evidence="3">MarR family transcriptional regulator</fullName>
    </recommendedName>
</protein>